<dbReference type="SUPFAM" id="SSF53850">
    <property type="entry name" value="Periplasmic binding protein-like II"/>
    <property type="match status" value="1"/>
</dbReference>
<dbReference type="GO" id="GO:0015276">
    <property type="term" value="F:ligand-gated monoatomic ion channel activity"/>
    <property type="evidence" value="ECO:0007669"/>
    <property type="project" value="InterPro"/>
</dbReference>
<dbReference type="OrthoDB" id="9774451at2"/>
<evidence type="ECO:0000256" key="3">
    <source>
        <dbReference type="ARBA" id="ARBA00022729"/>
    </source>
</evidence>
<dbReference type="Proteomes" id="UP000266328">
    <property type="component" value="Unassembled WGS sequence"/>
</dbReference>
<protein>
    <submittedName>
        <fullName evidence="7">Basic amino acid ABC transporter substrate-binding protein</fullName>
    </submittedName>
</protein>
<dbReference type="CDD" id="cd13624">
    <property type="entry name" value="PBP2_Arg_Lys_His"/>
    <property type="match status" value="1"/>
</dbReference>
<dbReference type="InterPro" id="IPR001320">
    <property type="entry name" value="Iontro_rcpt_C"/>
</dbReference>
<dbReference type="Gene3D" id="3.40.190.10">
    <property type="entry name" value="Periplasmic binding protein-like II"/>
    <property type="match status" value="2"/>
</dbReference>
<comment type="subcellular location">
    <subcellularLocation>
        <location evidence="1">Cell envelope</location>
    </subcellularLocation>
</comment>
<evidence type="ECO:0000313" key="8">
    <source>
        <dbReference type="Proteomes" id="UP000266328"/>
    </source>
</evidence>
<evidence type="ECO:0000313" key="7">
    <source>
        <dbReference type="EMBL" id="RIE05622.1"/>
    </source>
</evidence>
<dbReference type="AlphaFoldDB" id="A0A398CST8"/>
<dbReference type="PANTHER" id="PTHR35936">
    <property type="entry name" value="MEMBRANE-BOUND LYTIC MUREIN TRANSGLYCOSYLASE F"/>
    <property type="match status" value="1"/>
</dbReference>
<feature type="domain" description="Ionotropic glutamate receptor C-terminal" evidence="6">
    <location>
        <begin position="75"/>
        <end position="297"/>
    </location>
</feature>
<evidence type="ECO:0000256" key="4">
    <source>
        <dbReference type="RuleBase" id="RU003744"/>
    </source>
</evidence>
<dbReference type="Pfam" id="PF00497">
    <property type="entry name" value="SBP_bac_3"/>
    <property type="match status" value="1"/>
</dbReference>
<dbReference type="PANTHER" id="PTHR35936:SF19">
    <property type="entry name" value="AMINO-ACID-BINDING PROTEIN YXEM-RELATED"/>
    <property type="match status" value="1"/>
</dbReference>
<organism evidence="7 8">
    <name type="scientific">Candidatus Cryosericum terrychapinii</name>
    <dbReference type="NCBI Taxonomy" id="2290919"/>
    <lineage>
        <taxon>Bacteria</taxon>
        <taxon>Pseudomonadati</taxon>
        <taxon>Caldisericota/Cryosericota group</taxon>
        <taxon>Candidatus Cryosericota</taxon>
        <taxon>Candidatus Cryosericia</taxon>
        <taxon>Candidatus Cryosericales</taxon>
        <taxon>Candidatus Cryosericaceae</taxon>
        <taxon>Candidatus Cryosericum</taxon>
    </lineage>
</organism>
<dbReference type="GO" id="GO:0016020">
    <property type="term" value="C:membrane"/>
    <property type="evidence" value="ECO:0007669"/>
    <property type="project" value="InterPro"/>
</dbReference>
<dbReference type="EMBL" id="QXIS01000034">
    <property type="protein sequence ID" value="RIE05622.1"/>
    <property type="molecule type" value="Genomic_DNA"/>
</dbReference>
<reference evidence="7 8" key="1">
    <citation type="submission" date="2018-09" db="EMBL/GenBank/DDBJ databases">
        <title>Discovery and Ecogenomic Context for Candidatus Cryosericales, a Global Caldiserica Order Active in Thawing Permafrost.</title>
        <authorList>
            <person name="Martinez M.A."/>
            <person name="Woodcroft B.J."/>
            <person name="Ignacio Espinoza J.C."/>
            <person name="Zayed A."/>
            <person name="Singleton C.M."/>
            <person name="Boyd J."/>
            <person name="Li Y.-F."/>
            <person name="Purvine S."/>
            <person name="Maughan H."/>
            <person name="Hodgkins S.B."/>
            <person name="Anderson D."/>
            <person name="Sederholm M."/>
            <person name="Temperton B."/>
            <person name="Saleska S.R."/>
            <person name="Tyson G.W."/>
            <person name="Rich V.I."/>
        </authorList>
    </citation>
    <scope>NUCLEOTIDE SEQUENCE [LARGE SCALE GENOMIC DNA]</scope>
    <source>
        <strain evidence="7 8">SMC7</strain>
    </source>
</reference>
<comment type="caution">
    <text evidence="7">The sequence shown here is derived from an EMBL/GenBank/DDBJ whole genome shotgun (WGS) entry which is preliminary data.</text>
</comment>
<dbReference type="SMART" id="SM00062">
    <property type="entry name" value="PBPb"/>
    <property type="match status" value="1"/>
</dbReference>
<accession>A0A398CST8</accession>
<name>A0A398CST8_9BACT</name>
<evidence type="ECO:0000256" key="1">
    <source>
        <dbReference type="ARBA" id="ARBA00004196"/>
    </source>
</evidence>
<keyword evidence="8" id="KW-1185">Reference proteome</keyword>
<dbReference type="PROSITE" id="PS01039">
    <property type="entry name" value="SBP_BACTERIAL_3"/>
    <property type="match status" value="1"/>
</dbReference>
<keyword evidence="3" id="KW-0732">Signal</keyword>
<feature type="domain" description="Solute-binding protein family 3/N-terminal" evidence="5">
    <location>
        <begin position="75"/>
        <end position="298"/>
    </location>
</feature>
<dbReference type="InterPro" id="IPR018313">
    <property type="entry name" value="SBP_3_CS"/>
</dbReference>
<dbReference type="GO" id="GO:0030313">
    <property type="term" value="C:cell envelope"/>
    <property type="evidence" value="ECO:0007669"/>
    <property type="project" value="UniProtKB-SubCell"/>
</dbReference>
<evidence type="ECO:0000259" key="6">
    <source>
        <dbReference type="SMART" id="SM00079"/>
    </source>
</evidence>
<evidence type="ECO:0000259" key="5">
    <source>
        <dbReference type="SMART" id="SM00062"/>
    </source>
</evidence>
<proteinExistence type="inferred from homology"/>
<comment type="similarity">
    <text evidence="2 4">Belongs to the bacterial solute-binding protein 3 family.</text>
</comment>
<dbReference type="SMART" id="SM00079">
    <property type="entry name" value="PBPe"/>
    <property type="match status" value="1"/>
</dbReference>
<evidence type="ECO:0000256" key="2">
    <source>
        <dbReference type="ARBA" id="ARBA00010333"/>
    </source>
</evidence>
<dbReference type="InterPro" id="IPR001638">
    <property type="entry name" value="Solute-binding_3/MltF_N"/>
</dbReference>
<sequence length="309" mass="33701">MLQANQLKSPLVTTRRRSRRIFILWQQGESDMSKTRTSRWGAVFTVALVLCLLVLSGCHAAATSSDLDRVKQDGALTVGNDTTYAPFEFVDSTNKPTGFDIDLIAAVAQKLGLKSDVVTTAWDGIIPALQTEKFEVVISSMTITPDREKEVSFSIPYYRSDMGIMYNPAKNTITKPEDLVGKTVGVQVGTTGEASAKLITGVKVNSYPDIQLATQDLENGRIDAVVNDSPVCVFYASTHPTLKVFSTTSIAGQDLTQLYGIAMRLEDKQLKAAVDKALQDLVKDGTYDTIYAKWFGGGTPDFRPGDQNP</sequence>
<gene>
    <name evidence="7" type="ORF">SMC7_06725</name>
</gene>